<proteinExistence type="predicted"/>
<dbReference type="AlphaFoldDB" id="A0A238WS99"/>
<evidence type="ECO:0000313" key="2">
    <source>
        <dbReference type="Proteomes" id="UP000198348"/>
    </source>
</evidence>
<dbReference type="Proteomes" id="UP000198348">
    <property type="component" value="Unassembled WGS sequence"/>
</dbReference>
<accession>A0A238WS99</accession>
<keyword evidence="2" id="KW-1185">Reference proteome</keyword>
<sequence length="165" mass="17026">MTQESSDVDGLVAAGAARPSTRQVGLKFRCGGATAGAFPGAGELARAVVAAARAGVTIKATAGLHHAVRYTDPDTGFDHHGYLNLVLAVARAVAGSQVDAVADTLRSRDTPELARQARSMTSRAAGVTRRALAGFGSCSTAVPVTEAAELGLVRQDDERERLRVT</sequence>
<dbReference type="RefSeq" id="WP_176439834.1">
    <property type="nucleotide sequence ID" value="NZ_FZNW01000007.1"/>
</dbReference>
<dbReference type="EMBL" id="FZNW01000007">
    <property type="protein sequence ID" value="SNR49392.1"/>
    <property type="molecule type" value="Genomic_DNA"/>
</dbReference>
<reference evidence="1 2" key="1">
    <citation type="submission" date="2017-06" db="EMBL/GenBank/DDBJ databases">
        <authorList>
            <person name="Kim H.J."/>
            <person name="Triplett B.A."/>
        </authorList>
    </citation>
    <scope>NUCLEOTIDE SEQUENCE [LARGE SCALE GENOMIC DNA]</scope>
    <source>
        <strain evidence="1 2">DSM 45207</strain>
    </source>
</reference>
<name>A0A238WS99_9PSEU</name>
<protein>
    <submittedName>
        <fullName evidence="1">Uncharacterized protein</fullName>
    </submittedName>
</protein>
<evidence type="ECO:0000313" key="1">
    <source>
        <dbReference type="EMBL" id="SNR49392.1"/>
    </source>
</evidence>
<gene>
    <name evidence="1" type="ORF">SAMN06265360_107158</name>
</gene>
<organism evidence="1 2">
    <name type="scientific">Haloechinothrix alba</name>
    <dbReference type="NCBI Taxonomy" id="664784"/>
    <lineage>
        <taxon>Bacteria</taxon>
        <taxon>Bacillati</taxon>
        <taxon>Actinomycetota</taxon>
        <taxon>Actinomycetes</taxon>
        <taxon>Pseudonocardiales</taxon>
        <taxon>Pseudonocardiaceae</taxon>
        <taxon>Haloechinothrix</taxon>
    </lineage>
</organism>